<gene>
    <name evidence="4" type="ORF">PF008_g15022</name>
    <name evidence="3" type="ORF">PF011_g19601</name>
</gene>
<feature type="compositionally biased region" description="Polar residues" evidence="1">
    <location>
        <begin position="102"/>
        <end position="116"/>
    </location>
</feature>
<dbReference type="EMBL" id="QXFW01001675">
    <property type="protein sequence ID" value="KAE8987384.1"/>
    <property type="molecule type" value="Genomic_DNA"/>
</dbReference>
<proteinExistence type="predicted"/>
<dbReference type="AlphaFoldDB" id="A0A6A3J581"/>
<evidence type="ECO:0000256" key="1">
    <source>
        <dbReference type="SAM" id="MobiDB-lite"/>
    </source>
</evidence>
<evidence type="ECO:0000313" key="5">
    <source>
        <dbReference type="Proteomes" id="UP000460718"/>
    </source>
</evidence>
<accession>A0A6A3J581</accession>
<feature type="domain" description="Tf2-1-like SH3-like" evidence="2">
    <location>
        <begin position="28"/>
        <end position="90"/>
    </location>
</feature>
<comment type="caution">
    <text evidence="3">The sequence shown here is derived from an EMBL/GenBank/DDBJ whole genome shotgun (WGS) entry which is preliminary data.</text>
</comment>
<reference evidence="5 6" key="1">
    <citation type="submission" date="2018-09" db="EMBL/GenBank/DDBJ databases">
        <title>Genomic investigation of the strawberry pathogen Phytophthora fragariae indicates pathogenicity is determined by transcriptional variation in three key races.</title>
        <authorList>
            <person name="Adams T.M."/>
            <person name="Armitage A.D."/>
            <person name="Sobczyk M.K."/>
            <person name="Bates H.J."/>
            <person name="Dunwell J.M."/>
            <person name="Nellist C.F."/>
            <person name="Harrison R.J."/>
        </authorList>
    </citation>
    <scope>NUCLEOTIDE SEQUENCE [LARGE SCALE GENOMIC DNA]</scope>
    <source>
        <strain evidence="4 6">NOV-77</strain>
        <strain evidence="3 5">SCRP245</strain>
    </source>
</reference>
<evidence type="ECO:0000313" key="6">
    <source>
        <dbReference type="Proteomes" id="UP000486351"/>
    </source>
</evidence>
<dbReference type="Proteomes" id="UP000460718">
    <property type="component" value="Unassembled WGS sequence"/>
</dbReference>
<evidence type="ECO:0000259" key="2">
    <source>
        <dbReference type="Pfam" id="PF24626"/>
    </source>
</evidence>
<dbReference type="EMBL" id="QXFY01000957">
    <property type="protein sequence ID" value="KAE9332265.1"/>
    <property type="molecule type" value="Genomic_DNA"/>
</dbReference>
<dbReference type="InterPro" id="IPR056924">
    <property type="entry name" value="SH3_Tf2-1"/>
</dbReference>
<feature type="region of interest" description="Disordered" evidence="1">
    <location>
        <begin position="94"/>
        <end position="197"/>
    </location>
</feature>
<evidence type="ECO:0000313" key="3">
    <source>
        <dbReference type="EMBL" id="KAE8987384.1"/>
    </source>
</evidence>
<dbReference type="Proteomes" id="UP000486351">
    <property type="component" value="Unassembled WGS sequence"/>
</dbReference>
<name>A0A6A3J581_9STRA</name>
<protein>
    <recommendedName>
        <fullName evidence="2">Tf2-1-like SH3-like domain-containing protein</fullName>
    </recommendedName>
</protein>
<evidence type="ECO:0000313" key="4">
    <source>
        <dbReference type="EMBL" id="KAE9332265.1"/>
    </source>
</evidence>
<dbReference type="Pfam" id="PF24626">
    <property type="entry name" value="SH3_Tf2-1"/>
    <property type="match status" value="1"/>
</dbReference>
<feature type="compositionally biased region" description="Basic and acidic residues" evidence="1">
    <location>
        <begin position="117"/>
        <end position="136"/>
    </location>
</feature>
<sequence length="197" mass="21252">MAAAQDTQKEQSDRQGRKNMQVFEMGGQVLLNAKNLPTQAVSAVGSTKLRPRFVGAFTVIGVHGHAFTLGLPSSMATHPTFYVGLLKPYRPAGAVEPEEATESPNTVGRRSSSSEQDLPREAGQEQEQEPEHEYELLRGVSPGPPSYPVGSQTARGGYPCPPIQGPQPESGTRTRPAPSLGYPSRPYLQKAKFSSYT</sequence>
<organism evidence="3 5">
    <name type="scientific">Phytophthora fragariae</name>
    <dbReference type="NCBI Taxonomy" id="53985"/>
    <lineage>
        <taxon>Eukaryota</taxon>
        <taxon>Sar</taxon>
        <taxon>Stramenopiles</taxon>
        <taxon>Oomycota</taxon>
        <taxon>Peronosporomycetes</taxon>
        <taxon>Peronosporales</taxon>
        <taxon>Peronosporaceae</taxon>
        <taxon>Phytophthora</taxon>
    </lineage>
</organism>